<dbReference type="HAMAP" id="MF_00200">
    <property type="entry name" value="RTC"/>
    <property type="match status" value="1"/>
</dbReference>
<evidence type="ECO:0000256" key="10">
    <source>
        <dbReference type="PIRSR" id="PIRSR005378-2"/>
    </source>
</evidence>
<dbReference type="InterPro" id="IPR037136">
    <property type="entry name" value="RNA3'_phos_cyclase_dom_sf"/>
</dbReference>
<dbReference type="InterPro" id="IPR017770">
    <property type="entry name" value="RNA3'_term_phos_cyc_type_1"/>
</dbReference>
<dbReference type="PROSITE" id="PS01287">
    <property type="entry name" value="RTC"/>
    <property type="match status" value="1"/>
</dbReference>
<feature type="active site" description="Tele-AMP-histidine intermediate" evidence="9">
    <location>
        <position position="324"/>
    </location>
</feature>
<dbReference type="PANTHER" id="PTHR11096">
    <property type="entry name" value="RNA 3' TERMINAL PHOSPHATE CYCLASE"/>
    <property type="match status" value="1"/>
</dbReference>
<feature type="domain" description="RNA 3'-terminal phosphate cyclase insert" evidence="12">
    <location>
        <begin position="187"/>
        <end position="289"/>
    </location>
</feature>
<dbReference type="InterPro" id="IPR023797">
    <property type="entry name" value="RNA3'_phos_cyclase_dom"/>
</dbReference>
<reference evidence="13 14" key="1">
    <citation type="journal article" date="2016" name="Mol. Biol. Evol.">
        <title>Comparative Genomics of Early-Diverging Mushroom-Forming Fungi Provides Insights into the Origins of Lignocellulose Decay Capabilities.</title>
        <authorList>
            <person name="Nagy L.G."/>
            <person name="Riley R."/>
            <person name="Tritt A."/>
            <person name="Adam C."/>
            <person name="Daum C."/>
            <person name="Floudas D."/>
            <person name="Sun H."/>
            <person name="Yadav J.S."/>
            <person name="Pangilinan J."/>
            <person name="Larsson K.H."/>
            <person name="Matsuura K."/>
            <person name="Barry K."/>
            <person name="Labutti K."/>
            <person name="Kuo R."/>
            <person name="Ohm R.A."/>
            <person name="Bhattacharya S.S."/>
            <person name="Shirouzu T."/>
            <person name="Yoshinaga Y."/>
            <person name="Martin F.M."/>
            <person name="Grigoriev I.V."/>
            <person name="Hibbett D.S."/>
        </authorList>
    </citation>
    <scope>NUCLEOTIDE SEQUENCE [LARGE SCALE GENOMIC DNA]</scope>
    <source>
        <strain evidence="13 14">HHB12029</strain>
    </source>
</reference>
<evidence type="ECO:0000256" key="8">
    <source>
        <dbReference type="ARBA" id="ARBA00045867"/>
    </source>
</evidence>
<dbReference type="Pfam" id="PF05189">
    <property type="entry name" value="RTC_insert"/>
    <property type="match status" value="1"/>
</dbReference>
<dbReference type="InterPro" id="IPR000228">
    <property type="entry name" value="RNA3'_term_phos_cyc"/>
</dbReference>
<evidence type="ECO:0000256" key="2">
    <source>
        <dbReference type="ARBA" id="ARBA00012725"/>
    </source>
</evidence>
<protein>
    <recommendedName>
        <fullName evidence="3">RNA 3'-terminal phosphate cyclase</fullName>
        <ecNumber evidence="2">6.5.1.4</ecNumber>
    </recommendedName>
    <alternativeName>
        <fullName evidence="7">RNA terminal phosphate cyclase domain-containing protein 1</fullName>
    </alternativeName>
</protein>
<dbReference type="Pfam" id="PF01137">
    <property type="entry name" value="RTC"/>
    <property type="match status" value="1"/>
</dbReference>
<name>A0A165IYT3_EXIGL</name>
<evidence type="ECO:0000256" key="4">
    <source>
        <dbReference type="ARBA" id="ARBA00022598"/>
    </source>
</evidence>
<comment type="catalytic activity">
    <reaction evidence="6">
        <text>a 3'-end 3'-phospho-ribonucleotide-RNA + ATP = a 3'-end 2',3'-cyclophospho-ribonucleotide-RNA + AMP + diphosphate</text>
        <dbReference type="Rhea" id="RHEA:23976"/>
        <dbReference type="Rhea" id="RHEA-COMP:10463"/>
        <dbReference type="Rhea" id="RHEA-COMP:10464"/>
        <dbReference type="ChEBI" id="CHEBI:30616"/>
        <dbReference type="ChEBI" id="CHEBI:33019"/>
        <dbReference type="ChEBI" id="CHEBI:83062"/>
        <dbReference type="ChEBI" id="CHEBI:83064"/>
        <dbReference type="ChEBI" id="CHEBI:456215"/>
        <dbReference type="EC" id="6.5.1.4"/>
    </reaction>
</comment>
<dbReference type="EC" id="6.5.1.4" evidence="2"/>
<dbReference type="GO" id="GO:0005634">
    <property type="term" value="C:nucleus"/>
    <property type="evidence" value="ECO:0007669"/>
    <property type="project" value="TreeGrafter"/>
</dbReference>
<accession>A0A165IYT3</accession>
<dbReference type="PANTHER" id="PTHR11096:SF0">
    <property type="entry name" value="RNA 3'-TERMINAL PHOSPHATE CYCLASE"/>
    <property type="match status" value="1"/>
</dbReference>
<dbReference type="NCBIfam" id="TIGR03399">
    <property type="entry name" value="RNA_3prim_cycl"/>
    <property type="match status" value="1"/>
</dbReference>
<dbReference type="Gene3D" id="3.30.360.20">
    <property type="entry name" value="RNA 3'-terminal phosphate cyclase, insert domain"/>
    <property type="match status" value="1"/>
</dbReference>
<dbReference type="GO" id="GO:0006396">
    <property type="term" value="P:RNA processing"/>
    <property type="evidence" value="ECO:0007669"/>
    <property type="project" value="InterPro"/>
</dbReference>
<feature type="binding site" evidence="10">
    <location>
        <position position="102"/>
    </location>
    <ligand>
        <name>ATP</name>
        <dbReference type="ChEBI" id="CHEBI:30616"/>
    </ligand>
</feature>
<evidence type="ECO:0000256" key="9">
    <source>
        <dbReference type="PIRSR" id="PIRSR005378-1"/>
    </source>
</evidence>
<gene>
    <name evidence="13" type="ORF">EXIGLDRAFT_715732</name>
</gene>
<evidence type="ECO:0000256" key="3">
    <source>
        <dbReference type="ARBA" id="ARBA00021428"/>
    </source>
</evidence>
<evidence type="ECO:0000259" key="12">
    <source>
        <dbReference type="Pfam" id="PF05189"/>
    </source>
</evidence>
<feature type="binding site" evidence="10">
    <location>
        <begin position="298"/>
        <end position="302"/>
    </location>
    <ligand>
        <name>ATP</name>
        <dbReference type="ChEBI" id="CHEBI:30616"/>
    </ligand>
</feature>
<dbReference type="EMBL" id="KV425979">
    <property type="protein sequence ID" value="KZV94073.1"/>
    <property type="molecule type" value="Genomic_DNA"/>
</dbReference>
<dbReference type="GO" id="GO:0005524">
    <property type="term" value="F:ATP binding"/>
    <property type="evidence" value="ECO:0007669"/>
    <property type="project" value="UniProtKB-KW"/>
</dbReference>
<evidence type="ECO:0000313" key="13">
    <source>
        <dbReference type="EMBL" id="KZV94073.1"/>
    </source>
</evidence>
<evidence type="ECO:0000256" key="7">
    <source>
        <dbReference type="ARBA" id="ARBA00032543"/>
    </source>
</evidence>
<dbReference type="SUPFAM" id="SSF55205">
    <property type="entry name" value="EPT/RTPC-like"/>
    <property type="match status" value="2"/>
</dbReference>
<dbReference type="InterPro" id="IPR020719">
    <property type="entry name" value="RNA3'_term_phos_cycl-like_CS"/>
</dbReference>
<dbReference type="InterPro" id="IPR013791">
    <property type="entry name" value="RNA3'-term_phos_cycl_insert"/>
</dbReference>
<dbReference type="FunFam" id="3.30.360.20:FF:000002">
    <property type="entry name" value="RNA terminal phosphate cyclase-like 1"/>
    <property type="match status" value="1"/>
</dbReference>
<dbReference type="Gene3D" id="3.65.10.20">
    <property type="entry name" value="RNA 3'-terminal phosphate cyclase domain"/>
    <property type="match status" value="1"/>
</dbReference>
<dbReference type="STRING" id="1314781.A0A165IYT3"/>
<evidence type="ECO:0000256" key="6">
    <source>
        <dbReference type="ARBA" id="ARBA00024481"/>
    </source>
</evidence>
<dbReference type="SUPFAM" id="SSF52913">
    <property type="entry name" value="RNA 3'-terminal phosphate cyclase, RPTC, insert domain"/>
    <property type="match status" value="1"/>
</dbReference>
<dbReference type="AlphaFoldDB" id="A0A165IYT3"/>
<keyword evidence="14" id="KW-1185">Reference proteome</keyword>
<proteinExistence type="inferred from homology"/>
<dbReference type="Proteomes" id="UP000077266">
    <property type="component" value="Unassembled WGS sequence"/>
</dbReference>
<dbReference type="PIRSF" id="PIRSF005378">
    <property type="entry name" value="RNA3'_term_phos_cycl_euk"/>
    <property type="match status" value="1"/>
</dbReference>
<dbReference type="InterPro" id="IPR036553">
    <property type="entry name" value="RPTC_insert"/>
</dbReference>
<comment type="function">
    <text evidence="8">Catalyzes the conversion of 3'-phosphate to a 2',3'-cyclic phosphodiester at the end of RNA. The mechanism of action of the enzyme occurs in 3 steps: (A) adenylation of the enzyme by ATP; (B) transfer of adenylate to an RNA-N3'P to produce RNA-N3'PP5'A; (C) and attack of the adjacent 2'-hydroxyl on the 3'-phosphorus in the diester linkage to produce the cyclic end product. Likely functions in some aspects of cellular RNA processing. Function plays an important role in regulating axon regeneration by inhibiting central nervous system (CNS) axon regeneration following optic nerve injury.</text>
</comment>
<evidence type="ECO:0000313" key="14">
    <source>
        <dbReference type="Proteomes" id="UP000077266"/>
    </source>
</evidence>
<evidence type="ECO:0000256" key="1">
    <source>
        <dbReference type="ARBA" id="ARBA00009206"/>
    </source>
</evidence>
<keyword evidence="4" id="KW-0436">Ligase</keyword>
<dbReference type="GO" id="GO:0003963">
    <property type="term" value="F:RNA-3'-phosphate cyclase activity"/>
    <property type="evidence" value="ECO:0007669"/>
    <property type="project" value="UniProtKB-EC"/>
</dbReference>
<dbReference type="OrthoDB" id="25029at2759"/>
<evidence type="ECO:0000259" key="11">
    <source>
        <dbReference type="Pfam" id="PF01137"/>
    </source>
</evidence>
<organism evidence="13 14">
    <name type="scientific">Exidia glandulosa HHB12029</name>
    <dbReference type="NCBI Taxonomy" id="1314781"/>
    <lineage>
        <taxon>Eukaryota</taxon>
        <taxon>Fungi</taxon>
        <taxon>Dikarya</taxon>
        <taxon>Basidiomycota</taxon>
        <taxon>Agaricomycotina</taxon>
        <taxon>Agaricomycetes</taxon>
        <taxon>Auriculariales</taxon>
        <taxon>Exidiaceae</taxon>
        <taxon>Exidia</taxon>
    </lineage>
</organism>
<keyword evidence="10" id="KW-0067">ATP-binding</keyword>
<dbReference type="InterPro" id="IPR013792">
    <property type="entry name" value="RNA3'P_cycl/enolpyr_Trfase_a/b"/>
</dbReference>
<sequence>MSTLRIDGSTLEGGGQLLRMSVALATLLQRPIAIDKIRNGRTPPGLKAQHTAGIQLVGQLCNATLEGAQKGARSLSFAPGAVVPGSYTADPGTAGSTGLLLQVSLPCLLFSSAASTLTLRGGTNAANAPQIDYTQHIFLPFLKRHFGLDVDLNIARRGYFPKGGGELHVRVPAASPERGPIPSVTLLERGTVISVKGRAYVAGLPERLATEMHDAAVARLSASPHIPQDTIDITAVREEPKNAIGSGSGIVLWAETDTGCRFAGSALGSKGKAFADVAHEAADELLRNLDAGGCVDEYMQDQMIIFIALAQGQSSIACGPLTLHTKTAIWVAEQLTDAKFEIVEQEGDRNVVHCTGIGLSVQPTQQE</sequence>
<dbReference type="InParanoid" id="A0A165IYT3"/>
<evidence type="ECO:0000256" key="5">
    <source>
        <dbReference type="ARBA" id="ARBA00022741"/>
    </source>
</evidence>
<keyword evidence="5 10" id="KW-0547">Nucleotide-binding</keyword>
<comment type="similarity">
    <text evidence="1">Belongs to the RNA 3'-terminal cyclase family. Type 1 subfamily.</text>
</comment>
<feature type="domain" description="RNA 3'-terminal phosphate cyclase" evidence="11">
    <location>
        <begin position="11"/>
        <end position="342"/>
    </location>
</feature>